<dbReference type="SUPFAM" id="SSF50814">
    <property type="entry name" value="Lipocalins"/>
    <property type="match status" value="1"/>
</dbReference>
<accession>A0ABV3GPG4</accession>
<evidence type="ECO:0000313" key="2">
    <source>
        <dbReference type="EMBL" id="MEV0973524.1"/>
    </source>
</evidence>
<dbReference type="Proteomes" id="UP001551675">
    <property type="component" value="Unassembled WGS sequence"/>
</dbReference>
<dbReference type="Gene3D" id="2.40.128.20">
    <property type="match status" value="1"/>
</dbReference>
<proteinExistence type="predicted"/>
<dbReference type="InterPro" id="IPR012674">
    <property type="entry name" value="Calycin"/>
</dbReference>
<dbReference type="EMBL" id="JBFALK010000022">
    <property type="protein sequence ID" value="MEV0973524.1"/>
    <property type="molecule type" value="Genomic_DNA"/>
</dbReference>
<comment type="caution">
    <text evidence="2">The sequence shown here is derived from an EMBL/GenBank/DDBJ whole genome shotgun (WGS) entry which is preliminary data.</text>
</comment>
<feature type="domain" description="DUF3598" evidence="1">
    <location>
        <begin position="14"/>
        <end position="148"/>
    </location>
</feature>
<evidence type="ECO:0000259" key="1">
    <source>
        <dbReference type="Pfam" id="PF12204"/>
    </source>
</evidence>
<keyword evidence="3" id="KW-1185">Reference proteome</keyword>
<gene>
    <name evidence="2" type="ORF">AB0I59_33395</name>
</gene>
<name>A0ABV3GPG4_MICGL</name>
<protein>
    <submittedName>
        <fullName evidence="2">DUF3598 family protein</fullName>
    </submittedName>
</protein>
<evidence type="ECO:0000313" key="3">
    <source>
        <dbReference type="Proteomes" id="UP001551675"/>
    </source>
</evidence>
<dbReference type="Pfam" id="PF12204">
    <property type="entry name" value="DUF3598_N"/>
    <property type="match status" value="1"/>
</dbReference>
<sequence length="157" mass="18388">MNTTSGSITSLRERLSSVTGVWEGTYTHLTPGGTLLETYGSRQETRLEGDRWYERVVYLREGAEPEVLDFRARFESEDDLVFGSTDFEGRARLVDGRFLLFPYRWSAEPGVEVVELITFADEDYRSRLWKRFRDRRLEQITVVEEHRVHGGIPEVWH</sequence>
<organism evidence="2 3">
    <name type="scientific">Microtetraspora glauca</name>
    <dbReference type="NCBI Taxonomy" id="1996"/>
    <lineage>
        <taxon>Bacteria</taxon>
        <taxon>Bacillati</taxon>
        <taxon>Actinomycetota</taxon>
        <taxon>Actinomycetes</taxon>
        <taxon>Streptosporangiales</taxon>
        <taxon>Streptosporangiaceae</taxon>
        <taxon>Microtetraspora</taxon>
    </lineage>
</organism>
<dbReference type="RefSeq" id="WP_358139227.1">
    <property type="nucleotide sequence ID" value="NZ_JBFALK010000022.1"/>
</dbReference>
<dbReference type="InterPro" id="IPR022017">
    <property type="entry name" value="BFA1-like_DUF3598"/>
</dbReference>
<reference evidence="2 3" key="1">
    <citation type="submission" date="2024-06" db="EMBL/GenBank/DDBJ databases">
        <title>The Natural Products Discovery Center: Release of the First 8490 Sequenced Strains for Exploring Actinobacteria Biosynthetic Diversity.</title>
        <authorList>
            <person name="Kalkreuter E."/>
            <person name="Kautsar S.A."/>
            <person name="Yang D."/>
            <person name="Bader C.D."/>
            <person name="Teijaro C.N."/>
            <person name="Fluegel L."/>
            <person name="Davis C.M."/>
            <person name="Simpson J.R."/>
            <person name="Lauterbach L."/>
            <person name="Steele A.D."/>
            <person name="Gui C."/>
            <person name="Meng S."/>
            <person name="Li G."/>
            <person name="Viehrig K."/>
            <person name="Ye F."/>
            <person name="Su P."/>
            <person name="Kiefer A.F."/>
            <person name="Nichols A."/>
            <person name="Cepeda A.J."/>
            <person name="Yan W."/>
            <person name="Fan B."/>
            <person name="Jiang Y."/>
            <person name="Adhikari A."/>
            <person name="Zheng C.-J."/>
            <person name="Schuster L."/>
            <person name="Cowan T.M."/>
            <person name="Smanski M.J."/>
            <person name="Chevrette M.G."/>
            <person name="De Carvalho L.P.S."/>
            <person name="Shen B."/>
        </authorList>
    </citation>
    <scope>NUCLEOTIDE SEQUENCE [LARGE SCALE GENOMIC DNA]</scope>
    <source>
        <strain evidence="2 3">NPDC050100</strain>
    </source>
</reference>